<dbReference type="EMBL" id="JAGPUO010000028">
    <property type="protein sequence ID" value="KAG5655576.1"/>
    <property type="molecule type" value="Genomic_DNA"/>
</dbReference>
<reference evidence="2" key="1">
    <citation type="submission" date="2021-04" db="EMBL/GenBank/DDBJ databases">
        <title>Draft genome of Fusarium avenaceum strain F156N33, isolated from an atmospheric sample in Virginia.</title>
        <authorList>
            <person name="Yang S."/>
            <person name="Vinatzer B.A."/>
            <person name="Coleman J."/>
        </authorList>
    </citation>
    <scope>NUCLEOTIDE SEQUENCE</scope>
    <source>
        <strain evidence="2">F156N33</strain>
    </source>
</reference>
<feature type="region of interest" description="Disordered" evidence="1">
    <location>
        <begin position="78"/>
        <end position="113"/>
    </location>
</feature>
<sequence>KTIKVHLDVRWAQVGSEFKLLRCYISLESMEPLDAMESTPILININSRPNVWEPGDDWAGVTNQSQRKKLQNRLNQRAYRHRKRQQPRQSSPGCLNRHHPRRDADSSQNGATKVQVQQATSMILSKGIQFDTSGNLAALFEGCALLTCPRRIHQISSLIRQAYEDYSLHAPRPAYLQILIRLNVLNALARNAVCIGLPPEGLCRDEAISPHINNGPLLPNNPPTTTTCFPALEPTVLQKTAVHHPWIDLLPFPRLRDNMLMHMEAGLVDDDELCEDLLVVDDPRDLNTKPSLIVWGESWDSRAWEANPAFLRKWGFLLRGCSEILEGTNYWREKRGEKGLVFEL</sequence>
<accession>A0A9P7KQM2</accession>
<dbReference type="PANTHER" id="PTHR38116:SF1">
    <property type="entry name" value="BZIP DOMAIN-CONTAINING PROTEIN"/>
    <property type="match status" value="1"/>
</dbReference>
<proteinExistence type="predicted"/>
<dbReference type="Proteomes" id="UP000782241">
    <property type="component" value="Unassembled WGS sequence"/>
</dbReference>
<comment type="caution">
    <text evidence="2">The sequence shown here is derived from an EMBL/GenBank/DDBJ whole genome shotgun (WGS) entry which is preliminary data.</text>
</comment>
<keyword evidence="3" id="KW-1185">Reference proteome</keyword>
<dbReference type="InterPro" id="IPR021833">
    <property type="entry name" value="DUF3425"/>
</dbReference>
<name>A0A9P7KQM2_9HYPO</name>
<protein>
    <recommendedName>
        <fullName evidence="4">BZIP domain-containing protein</fullName>
    </recommendedName>
</protein>
<evidence type="ECO:0000313" key="3">
    <source>
        <dbReference type="Proteomes" id="UP000782241"/>
    </source>
</evidence>
<dbReference type="PANTHER" id="PTHR38116">
    <property type="entry name" value="CHROMOSOME 7, WHOLE GENOME SHOTGUN SEQUENCE"/>
    <property type="match status" value="1"/>
</dbReference>
<evidence type="ECO:0000313" key="2">
    <source>
        <dbReference type="EMBL" id="KAG5655576.1"/>
    </source>
</evidence>
<feature type="non-terminal residue" evidence="2">
    <location>
        <position position="1"/>
    </location>
</feature>
<evidence type="ECO:0000256" key="1">
    <source>
        <dbReference type="SAM" id="MobiDB-lite"/>
    </source>
</evidence>
<gene>
    <name evidence="2" type="ORF">KAF25_003913</name>
</gene>
<dbReference type="CDD" id="cd14688">
    <property type="entry name" value="bZIP_YAP"/>
    <property type="match status" value="1"/>
</dbReference>
<dbReference type="Pfam" id="PF11905">
    <property type="entry name" value="DUF3425"/>
    <property type="match status" value="1"/>
</dbReference>
<evidence type="ECO:0008006" key="4">
    <source>
        <dbReference type="Google" id="ProtNLM"/>
    </source>
</evidence>
<organism evidence="2 3">
    <name type="scientific">Fusarium avenaceum</name>
    <dbReference type="NCBI Taxonomy" id="40199"/>
    <lineage>
        <taxon>Eukaryota</taxon>
        <taxon>Fungi</taxon>
        <taxon>Dikarya</taxon>
        <taxon>Ascomycota</taxon>
        <taxon>Pezizomycotina</taxon>
        <taxon>Sordariomycetes</taxon>
        <taxon>Hypocreomycetidae</taxon>
        <taxon>Hypocreales</taxon>
        <taxon>Nectriaceae</taxon>
        <taxon>Fusarium</taxon>
        <taxon>Fusarium tricinctum species complex</taxon>
    </lineage>
</organism>
<dbReference type="AlphaFoldDB" id="A0A9P7KQM2"/>